<reference evidence="1 2" key="1">
    <citation type="journal article" date="2009" name="Stand. Genomic Sci.">
        <title>Complete genome sequence of Pirellula staleyi type strain (ATCC 27377).</title>
        <authorList>
            <person name="Clum A."/>
            <person name="Tindall B.J."/>
            <person name="Sikorski J."/>
            <person name="Ivanova N."/>
            <person name="Mavrommatis K."/>
            <person name="Lucas S."/>
            <person name="Glavina del Rio T."/>
            <person name="Nolan M."/>
            <person name="Chen F."/>
            <person name="Tice H."/>
            <person name="Pitluck S."/>
            <person name="Cheng J.F."/>
            <person name="Chertkov O."/>
            <person name="Brettin T."/>
            <person name="Han C."/>
            <person name="Detter J.C."/>
            <person name="Kuske C."/>
            <person name="Bruce D."/>
            <person name="Goodwin L."/>
            <person name="Ovchinikova G."/>
            <person name="Pati A."/>
            <person name="Mikhailova N."/>
            <person name="Chen A."/>
            <person name="Palaniappan K."/>
            <person name="Land M."/>
            <person name="Hauser L."/>
            <person name="Chang Y.J."/>
            <person name="Jeffries C.D."/>
            <person name="Chain P."/>
            <person name="Rohde M."/>
            <person name="Goker M."/>
            <person name="Bristow J."/>
            <person name="Eisen J.A."/>
            <person name="Markowitz V."/>
            <person name="Hugenholtz P."/>
            <person name="Kyrpides N.C."/>
            <person name="Klenk H.P."/>
            <person name="Lapidus A."/>
        </authorList>
    </citation>
    <scope>NUCLEOTIDE SEQUENCE [LARGE SCALE GENOMIC DNA]</scope>
    <source>
        <strain evidence="2">ATCC 27377 / DSM 6068 / ICPB 4128</strain>
    </source>
</reference>
<dbReference type="EMBL" id="CP001848">
    <property type="protein sequence ID" value="ADB16282.1"/>
    <property type="molecule type" value="Genomic_DNA"/>
</dbReference>
<dbReference type="AlphaFoldDB" id="D2QY68"/>
<organism evidence="1 2">
    <name type="scientific">Pirellula staleyi (strain ATCC 27377 / DSM 6068 / ICPB 4128)</name>
    <name type="common">Pirella staleyi</name>
    <dbReference type="NCBI Taxonomy" id="530564"/>
    <lineage>
        <taxon>Bacteria</taxon>
        <taxon>Pseudomonadati</taxon>
        <taxon>Planctomycetota</taxon>
        <taxon>Planctomycetia</taxon>
        <taxon>Pirellulales</taxon>
        <taxon>Pirellulaceae</taxon>
        <taxon>Pirellula</taxon>
    </lineage>
</organism>
<accession>D2QY68</accession>
<evidence type="ECO:0000313" key="2">
    <source>
        <dbReference type="Proteomes" id="UP000001887"/>
    </source>
</evidence>
<proteinExistence type="predicted"/>
<dbReference type="HOGENOM" id="CLU_2651300_0_0_0"/>
<protein>
    <submittedName>
        <fullName evidence="1">Uncharacterized protein</fullName>
    </submittedName>
</protein>
<dbReference type="Proteomes" id="UP000001887">
    <property type="component" value="Chromosome"/>
</dbReference>
<sequence length="76" mass="8416">MNEQLRQAIHKRARKARSNDDLVNAVFFTFEDAHIDPRHVSLDDMKIAVVEAARAARLAREAKLPATPVPAAAQAI</sequence>
<dbReference type="KEGG" id="psl:Psta_1607"/>
<keyword evidence="2" id="KW-1185">Reference proteome</keyword>
<evidence type="ECO:0000313" key="1">
    <source>
        <dbReference type="EMBL" id="ADB16282.1"/>
    </source>
</evidence>
<gene>
    <name evidence="1" type="ordered locus">Psta_1607</name>
</gene>
<name>D2QY68_PIRSD</name>